<dbReference type="RefSeq" id="WP_254152995.1">
    <property type="nucleotide sequence ID" value="NZ_JAHESD010000010.1"/>
</dbReference>
<reference evidence="2 3" key="1">
    <citation type="submission" date="2021-05" db="EMBL/GenBank/DDBJ databases">
        <title>A Polyphasic approach of four new species of the genus Ohtaekwangia: Ohtaekwangia histidinii sp. nov., Ohtaekwangia cretensis sp. nov., Ohtaekwangia indiensis sp. nov., Ohtaekwangia reichenbachii sp. nov. from diverse environment.</title>
        <authorList>
            <person name="Octaviana S."/>
        </authorList>
    </citation>
    <scope>NUCLEOTIDE SEQUENCE [LARGE SCALE GENOMIC DNA]</scope>
    <source>
        <strain evidence="2 3">PWU20</strain>
    </source>
</reference>
<evidence type="ECO:0000313" key="3">
    <source>
        <dbReference type="Proteomes" id="UP000772618"/>
    </source>
</evidence>
<gene>
    <name evidence="2" type="ORF">KK060_06800</name>
</gene>
<comment type="caution">
    <text evidence="2">The sequence shown here is derived from an EMBL/GenBank/DDBJ whole genome shotgun (WGS) entry which is preliminary data.</text>
</comment>
<keyword evidence="1" id="KW-0812">Transmembrane</keyword>
<organism evidence="2 3">
    <name type="scientific">Chryseosolibacter indicus</name>
    <dbReference type="NCBI Taxonomy" id="2782351"/>
    <lineage>
        <taxon>Bacteria</taxon>
        <taxon>Pseudomonadati</taxon>
        <taxon>Bacteroidota</taxon>
        <taxon>Cytophagia</taxon>
        <taxon>Cytophagales</taxon>
        <taxon>Chryseotaleaceae</taxon>
        <taxon>Chryseosolibacter</taxon>
    </lineage>
</organism>
<dbReference type="InterPro" id="IPR021215">
    <property type="entry name" value="DUF2752"/>
</dbReference>
<sequence length="90" mass="10018">MEGFCWVLALVALAFYDCSSGTHFTICPLAFAGIDWCPGCGLGRSISLLFHGEIKESITMHPLGMFAVIILIFRIFILTKNHFKTYGSRN</sequence>
<proteinExistence type="predicted"/>
<evidence type="ECO:0000256" key="1">
    <source>
        <dbReference type="SAM" id="Phobius"/>
    </source>
</evidence>
<keyword evidence="1" id="KW-0472">Membrane</keyword>
<evidence type="ECO:0000313" key="2">
    <source>
        <dbReference type="EMBL" id="MBT1702981.1"/>
    </source>
</evidence>
<dbReference type="EMBL" id="JAHESD010000010">
    <property type="protein sequence ID" value="MBT1702981.1"/>
    <property type="molecule type" value="Genomic_DNA"/>
</dbReference>
<keyword evidence="1" id="KW-1133">Transmembrane helix</keyword>
<protein>
    <submittedName>
        <fullName evidence="2">DUF2752 domain-containing protein</fullName>
    </submittedName>
</protein>
<feature type="transmembrane region" description="Helical" evidence="1">
    <location>
        <begin position="58"/>
        <end position="79"/>
    </location>
</feature>
<keyword evidence="3" id="KW-1185">Reference proteome</keyword>
<name>A0ABS5VNP4_9BACT</name>
<dbReference type="Proteomes" id="UP000772618">
    <property type="component" value="Unassembled WGS sequence"/>
</dbReference>
<dbReference type="Pfam" id="PF10825">
    <property type="entry name" value="DUF2752"/>
    <property type="match status" value="1"/>
</dbReference>
<accession>A0ABS5VNP4</accession>